<name>A0ABY3RTL0_9MICO</name>
<feature type="transmembrane region" description="Helical" evidence="1">
    <location>
        <begin position="12"/>
        <end position="38"/>
    </location>
</feature>
<keyword evidence="3" id="KW-1185">Reference proteome</keyword>
<gene>
    <name evidence="2" type="ORF">K8F61_04195</name>
</gene>
<dbReference type="RefSeq" id="WP_231820780.1">
    <property type="nucleotide sequence ID" value="NZ_CP082781.1"/>
</dbReference>
<sequence>MKVSPQHRVLDRVFEVSIILKGINGVLELVGGIALLFIDPVWVRTWWTGLTAHLVVGHEHSPLWQWFVHLADALDTKATVFAAVYLLLHGIIKVVLVWALLREKLWAYPWMIVALGLFIAYQCYELAVHFSWWMLALTVFDLFIIALTLREWQLRRRRVTAAVIAG</sequence>
<dbReference type="InterPro" id="IPR021125">
    <property type="entry name" value="DUF2127"/>
</dbReference>
<organism evidence="2 3">
    <name type="scientific">Microbacterium resistens</name>
    <dbReference type="NCBI Taxonomy" id="156977"/>
    <lineage>
        <taxon>Bacteria</taxon>
        <taxon>Bacillati</taxon>
        <taxon>Actinomycetota</taxon>
        <taxon>Actinomycetes</taxon>
        <taxon>Micrococcales</taxon>
        <taxon>Microbacteriaceae</taxon>
        <taxon>Microbacterium</taxon>
    </lineage>
</organism>
<evidence type="ECO:0000313" key="2">
    <source>
        <dbReference type="EMBL" id="UGS27408.1"/>
    </source>
</evidence>
<dbReference type="Pfam" id="PF09900">
    <property type="entry name" value="DUF2127"/>
    <property type="match status" value="1"/>
</dbReference>
<feature type="transmembrane region" description="Helical" evidence="1">
    <location>
        <begin position="130"/>
        <end position="149"/>
    </location>
</feature>
<evidence type="ECO:0000256" key="1">
    <source>
        <dbReference type="SAM" id="Phobius"/>
    </source>
</evidence>
<feature type="transmembrane region" description="Helical" evidence="1">
    <location>
        <begin position="78"/>
        <end position="98"/>
    </location>
</feature>
<accession>A0ABY3RTL0</accession>
<proteinExistence type="predicted"/>
<keyword evidence="1" id="KW-1133">Transmembrane helix</keyword>
<protein>
    <submittedName>
        <fullName evidence="2">DUF2127 domain-containing protein</fullName>
    </submittedName>
</protein>
<feature type="transmembrane region" description="Helical" evidence="1">
    <location>
        <begin position="105"/>
        <end position="124"/>
    </location>
</feature>
<evidence type="ECO:0000313" key="3">
    <source>
        <dbReference type="Proteomes" id="UP001199642"/>
    </source>
</evidence>
<keyword evidence="1" id="KW-0812">Transmembrane</keyword>
<reference evidence="2 3" key="1">
    <citation type="submission" date="2023-01" db="EMBL/GenBank/DDBJ databases">
        <title>Characterization of estradiol degrading bacteria Microbacterium sp. MZT7 and reveal degrading genes through genome analysis.</title>
        <authorList>
            <person name="Hao P."/>
            <person name="Gao Y."/>
        </authorList>
    </citation>
    <scope>NUCLEOTIDE SEQUENCE [LARGE SCALE GENOMIC DNA]</scope>
    <source>
        <strain evidence="2 3">MZT7</strain>
    </source>
</reference>
<dbReference type="EMBL" id="CP082781">
    <property type="protein sequence ID" value="UGS27408.1"/>
    <property type="molecule type" value="Genomic_DNA"/>
</dbReference>
<keyword evidence="1" id="KW-0472">Membrane</keyword>
<dbReference type="Proteomes" id="UP001199642">
    <property type="component" value="Chromosome"/>
</dbReference>